<reference evidence="1 2" key="1">
    <citation type="journal article" date="2018" name="Nat. Ecol. Evol.">
        <title>Pezizomycetes genomes reveal the molecular basis of ectomycorrhizal truffle lifestyle.</title>
        <authorList>
            <person name="Murat C."/>
            <person name="Payen T."/>
            <person name="Noel B."/>
            <person name="Kuo A."/>
            <person name="Morin E."/>
            <person name="Chen J."/>
            <person name="Kohler A."/>
            <person name="Krizsan K."/>
            <person name="Balestrini R."/>
            <person name="Da Silva C."/>
            <person name="Montanini B."/>
            <person name="Hainaut M."/>
            <person name="Levati E."/>
            <person name="Barry K.W."/>
            <person name="Belfiori B."/>
            <person name="Cichocki N."/>
            <person name="Clum A."/>
            <person name="Dockter R.B."/>
            <person name="Fauchery L."/>
            <person name="Guy J."/>
            <person name="Iotti M."/>
            <person name="Le Tacon F."/>
            <person name="Lindquist E.A."/>
            <person name="Lipzen A."/>
            <person name="Malagnac F."/>
            <person name="Mello A."/>
            <person name="Molinier V."/>
            <person name="Miyauchi S."/>
            <person name="Poulain J."/>
            <person name="Riccioni C."/>
            <person name="Rubini A."/>
            <person name="Sitrit Y."/>
            <person name="Splivallo R."/>
            <person name="Traeger S."/>
            <person name="Wang M."/>
            <person name="Zifcakova L."/>
            <person name="Wipf D."/>
            <person name="Zambonelli A."/>
            <person name="Paolocci F."/>
            <person name="Nowrousian M."/>
            <person name="Ottonello S."/>
            <person name="Baldrian P."/>
            <person name="Spatafora J.W."/>
            <person name="Henrissat B."/>
            <person name="Nagy L.G."/>
            <person name="Aury J.M."/>
            <person name="Wincker P."/>
            <person name="Grigoriev I.V."/>
            <person name="Bonfante P."/>
            <person name="Martin F.M."/>
        </authorList>
    </citation>
    <scope>NUCLEOTIDE SEQUENCE [LARGE SCALE GENOMIC DNA]</scope>
    <source>
        <strain evidence="1 2">ATCC MYA-4762</strain>
    </source>
</reference>
<evidence type="ECO:0000313" key="1">
    <source>
        <dbReference type="EMBL" id="RPB19390.1"/>
    </source>
</evidence>
<gene>
    <name evidence="1" type="ORF">L211DRAFT_794195</name>
</gene>
<dbReference type="Proteomes" id="UP000267821">
    <property type="component" value="Unassembled WGS sequence"/>
</dbReference>
<protein>
    <submittedName>
        <fullName evidence="1">Uncharacterized protein</fullName>
    </submittedName>
</protein>
<evidence type="ECO:0000313" key="2">
    <source>
        <dbReference type="Proteomes" id="UP000267821"/>
    </source>
</evidence>
<organism evidence="1 2">
    <name type="scientific">Terfezia boudieri ATCC MYA-4762</name>
    <dbReference type="NCBI Taxonomy" id="1051890"/>
    <lineage>
        <taxon>Eukaryota</taxon>
        <taxon>Fungi</taxon>
        <taxon>Dikarya</taxon>
        <taxon>Ascomycota</taxon>
        <taxon>Pezizomycotina</taxon>
        <taxon>Pezizomycetes</taxon>
        <taxon>Pezizales</taxon>
        <taxon>Pezizaceae</taxon>
        <taxon>Terfezia</taxon>
    </lineage>
</organism>
<dbReference type="EMBL" id="ML121589">
    <property type="protein sequence ID" value="RPB19390.1"/>
    <property type="molecule type" value="Genomic_DNA"/>
</dbReference>
<proteinExistence type="predicted"/>
<dbReference type="InterPro" id="IPR041078">
    <property type="entry name" value="Plavaka"/>
</dbReference>
<dbReference type="AlphaFoldDB" id="A0A3N4L909"/>
<dbReference type="InParanoid" id="A0A3N4L909"/>
<dbReference type="Pfam" id="PF18759">
    <property type="entry name" value="Plavaka"/>
    <property type="match status" value="1"/>
</dbReference>
<name>A0A3N4L909_9PEZI</name>
<dbReference type="OrthoDB" id="5293665at2759"/>
<accession>A0A3N4L909</accession>
<sequence length="162" mass="18892">MNEVSIRSWRVICRSPINRRSGPRRVAADRDRGESIDERVVGVRNSDRLAPWRTLLVDAAANEPHWRSGLVNYPLLQEVQFHYHDIISVVEYLLCQKPYPSDIVWRHKPEYDKQENRVYSEINTAKWWEETQELLPDGGTLVPILLASDETHLTNFSGDKKL</sequence>
<keyword evidence="2" id="KW-1185">Reference proteome</keyword>